<dbReference type="AlphaFoldDB" id="A0A7C4AGS0"/>
<feature type="chain" id="PRO_5027769541" evidence="1">
    <location>
        <begin position="33"/>
        <end position="307"/>
    </location>
</feature>
<dbReference type="EMBL" id="DSRP01000369">
    <property type="protein sequence ID" value="HGG92362.1"/>
    <property type="molecule type" value="Genomic_DNA"/>
</dbReference>
<accession>A0A7C4AGS0</accession>
<organism evidence="2">
    <name type="scientific">Fundidesulfovibrio putealis</name>
    <dbReference type="NCBI Taxonomy" id="270496"/>
    <lineage>
        <taxon>Bacteria</taxon>
        <taxon>Pseudomonadati</taxon>
        <taxon>Thermodesulfobacteriota</taxon>
        <taxon>Desulfovibrionia</taxon>
        <taxon>Desulfovibrionales</taxon>
        <taxon>Desulfovibrionaceae</taxon>
        <taxon>Fundidesulfovibrio</taxon>
    </lineage>
</organism>
<sequence>MFGNLAIYRVIRPFTLALACLASLAASPCAHAAGERAQDYRGGRTQDIVCGEMNLRFYGVELTSGSTGVVARAGGKVLFRAEAAFGGYDLGQAQVLRDFPARGATTLLVSVGNGGSCCTETHILTRGDTGMAYAGVTSNRSRAGAEQRADDPAGALFCHDGFFANYYVSDGKADIIMYPGSHAAVERFLVFDNGHWRADRPGEFRERYLALADADMRACADPAGYLRAQPGLRAVPGDQLREMAGEVRLCKAVEAAYHAMMAGESAEQCLARLNAALPPSHSLLAPKVLADVRKAVAGFNPVERRRI</sequence>
<gene>
    <name evidence="2" type="ORF">ENR59_05350</name>
</gene>
<name>A0A7C4AGS0_9BACT</name>
<reference evidence="2" key="1">
    <citation type="journal article" date="2020" name="mSystems">
        <title>Genome- and Community-Level Interaction Insights into Carbon Utilization and Element Cycling Functions of Hydrothermarchaeota in Hydrothermal Sediment.</title>
        <authorList>
            <person name="Zhou Z."/>
            <person name="Liu Y."/>
            <person name="Xu W."/>
            <person name="Pan J."/>
            <person name="Luo Z.H."/>
            <person name="Li M."/>
        </authorList>
    </citation>
    <scope>NUCLEOTIDE SEQUENCE [LARGE SCALE GENOMIC DNA]</scope>
    <source>
        <strain evidence="2">SpSt-413</strain>
    </source>
</reference>
<evidence type="ECO:0000256" key="1">
    <source>
        <dbReference type="SAM" id="SignalP"/>
    </source>
</evidence>
<evidence type="ECO:0000313" key="2">
    <source>
        <dbReference type="EMBL" id="HGG92362.1"/>
    </source>
</evidence>
<proteinExistence type="predicted"/>
<feature type="signal peptide" evidence="1">
    <location>
        <begin position="1"/>
        <end position="32"/>
    </location>
</feature>
<protein>
    <submittedName>
        <fullName evidence="2">Uncharacterized protein</fullName>
    </submittedName>
</protein>
<comment type="caution">
    <text evidence="2">The sequence shown here is derived from an EMBL/GenBank/DDBJ whole genome shotgun (WGS) entry which is preliminary data.</text>
</comment>
<keyword evidence="1" id="KW-0732">Signal</keyword>